<dbReference type="AlphaFoldDB" id="A0AAW1KTN9"/>
<keyword evidence="1" id="KW-1133">Transmembrane helix</keyword>
<protein>
    <recommendedName>
        <fullName evidence="5">Secreted protein</fullName>
    </recommendedName>
</protein>
<evidence type="ECO:0008006" key="5">
    <source>
        <dbReference type="Google" id="ProtNLM"/>
    </source>
</evidence>
<evidence type="ECO:0000313" key="4">
    <source>
        <dbReference type="Proteomes" id="UP001443914"/>
    </source>
</evidence>
<accession>A0AAW1KTN9</accession>
<organism evidence="3 4">
    <name type="scientific">Saponaria officinalis</name>
    <name type="common">Common soapwort</name>
    <name type="synonym">Lychnis saponaria</name>
    <dbReference type="NCBI Taxonomy" id="3572"/>
    <lineage>
        <taxon>Eukaryota</taxon>
        <taxon>Viridiplantae</taxon>
        <taxon>Streptophyta</taxon>
        <taxon>Embryophyta</taxon>
        <taxon>Tracheophyta</taxon>
        <taxon>Spermatophyta</taxon>
        <taxon>Magnoliopsida</taxon>
        <taxon>eudicotyledons</taxon>
        <taxon>Gunneridae</taxon>
        <taxon>Pentapetalae</taxon>
        <taxon>Caryophyllales</taxon>
        <taxon>Caryophyllaceae</taxon>
        <taxon>Caryophylleae</taxon>
        <taxon>Saponaria</taxon>
    </lineage>
</organism>
<gene>
    <name evidence="3" type="ORF">RND81_05G058400</name>
</gene>
<keyword evidence="1" id="KW-0812">Transmembrane</keyword>
<evidence type="ECO:0000256" key="1">
    <source>
        <dbReference type="SAM" id="Phobius"/>
    </source>
</evidence>
<keyword evidence="1" id="KW-0472">Membrane</keyword>
<keyword evidence="2" id="KW-0732">Signal</keyword>
<dbReference type="EMBL" id="JBDFQZ010000005">
    <property type="protein sequence ID" value="KAK9724250.1"/>
    <property type="molecule type" value="Genomic_DNA"/>
</dbReference>
<name>A0AAW1KTN9_SAPOF</name>
<proteinExistence type="predicted"/>
<feature type="signal peptide" evidence="2">
    <location>
        <begin position="1"/>
        <end position="20"/>
    </location>
</feature>
<comment type="caution">
    <text evidence="3">The sequence shown here is derived from an EMBL/GenBank/DDBJ whole genome shotgun (WGS) entry which is preliminary data.</text>
</comment>
<feature type="transmembrane region" description="Helical" evidence="1">
    <location>
        <begin position="44"/>
        <end position="64"/>
    </location>
</feature>
<feature type="chain" id="PRO_5043777382" description="Secreted protein" evidence="2">
    <location>
        <begin position="21"/>
        <end position="66"/>
    </location>
</feature>
<evidence type="ECO:0000313" key="3">
    <source>
        <dbReference type="EMBL" id="KAK9724250.1"/>
    </source>
</evidence>
<evidence type="ECO:0000256" key="2">
    <source>
        <dbReference type="SAM" id="SignalP"/>
    </source>
</evidence>
<dbReference type="Proteomes" id="UP001443914">
    <property type="component" value="Unassembled WGS sequence"/>
</dbReference>
<reference evidence="3" key="1">
    <citation type="submission" date="2024-03" db="EMBL/GenBank/DDBJ databases">
        <title>WGS assembly of Saponaria officinalis var. Norfolk2.</title>
        <authorList>
            <person name="Jenkins J."/>
            <person name="Shu S."/>
            <person name="Grimwood J."/>
            <person name="Barry K."/>
            <person name="Goodstein D."/>
            <person name="Schmutz J."/>
            <person name="Leebens-Mack J."/>
            <person name="Osbourn A."/>
        </authorList>
    </citation>
    <scope>NUCLEOTIDE SEQUENCE [LARGE SCALE GENOMIC DNA]</scope>
    <source>
        <strain evidence="3">JIC</strain>
    </source>
</reference>
<sequence>MNGSLLVVVCGILAAGRGAADSGVMVVVGVVGGGRGFANHGSSGLYLFIFNSFCFCCYFLYIFFIF</sequence>
<keyword evidence="4" id="KW-1185">Reference proteome</keyword>